<feature type="transmembrane region" description="Helical" evidence="5">
    <location>
        <begin position="31"/>
        <end position="51"/>
    </location>
</feature>
<feature type="transmembrane region" description="Helical" evidence="5">
    <location>
        <begin position="144"/>
        <end position="162"/>
    </location>
</feature>
<evidence type="ECO:0000256" key="3">
    <source>
        <dbReference type="ARBA" id="ARBA00022989"/>
    </source>
</evidence>
<keyword evidence="4 5" id="KW-0472">Membrane</keyword>
<keyword evidence="7" id="KW-0436">Ligase</keyword>
<dbReference type="EMBL" id="JACHGI010000010">
    <property type="protein sequence ID" value="MBB6468480.1"/>
    <property type="molecule type" value="Genomic_DNA"/>
</dbReference>
<reference evidence="7 8" key="1">
    <citation type="submission" date="2020-08" db="EMBL/GenBank/DDBJ databases">
        <title>Genomic Encyclopedia of Type Strains, Phase IV (KMG-IV): sequencing the most valuable type-strain genomes for metagenomic binning, comparative biology and taxonomic classification.</title>
        <authorList>
            <person name="Goeker M."/>
        </authorList>
    </citation>
    <scope>NUCLEOTIDE SEQUENCE [LARGE SCALE GENOMIC DNA]</scope>
    <source>
        <strain evidence="7 8">DSM 17454</strain>
    </source>
</reference>
<comment type="subcellular location">
    <subcellularLocation>
        <location evidence="1">Membrane</location>
        <topology evidence="1">Multi-pass membrane protein</topology>
    </subcellularLocation>
</comment>
<evidence type="ECO:0000256" key="2">
    <source>
        <dbReference type="ARBA" id="ARBA00022692"/>
    </source>
</evidence>
<keyword evidence="2 5" id="KW-0812">Transmembrane</keyword>
<gene>
    <name evidence="7" type="ORF">HNQ96_004364</name>
</gene>
<feature type="transmembrane region" description="Helical" evidence="5">
    <location>
        <begin position="252"/>
        <end position="272"/>
    </location>
</feature>
<dbReference type="PANTHER" id="PTHR37422:SF13">
    <property type="entry name" value="LIPOPOLYSACCHARIDE BIOSYNTHESIS PROTEIN PA4999-RELATED"/>
    <property type="match status" value="1"/>
</dbReference>
<feature type="transmembrane region" description="Helical" evidence="5">
    <location>
        <begin position="349"/>
        <end position="369"/>
    </location>
</feature>
<name>A0A8E1WGJ0_9HYPH</name>
<dbReference type="PANTHER" id="PTHR37422">
    <property type="entry name" value="TEICHURONIC ACID BIOSYNTHESIS PROTEIN TUAE"/>
    <property type="match status" value="1"/>
</dbReference>
<comment type="caution">
    <text evidence="7">The sequence shown here is derived from an EMBL/GenBank/DDBJ whole genome shotgun (WGS) entry which is preliminary data.</text>
</comment>
<dbReference type="InterPro" id="IPR051533">
    <property type="entry name" value="WaaL-like"/>
</dbReference>
<feature type="domain" description="O-antigen ligase-related" evidence="6">
    <location>
        <begin position="210"/>
        <end position="358"/>
    </location>
</feature>
<accession>A0A8E1WGJ0</accession>
<dbReference type="GO" id="GO:0016020">
    <property type="term" value="C:membrane"/>
    <property type="evidence" value="ECO:0007669"/>
    <property type="project" value="UniProtKB-SubCell"/>
</dbReference>
<protein>
    <submittedName>
        <fullName evidence="7">O-antigen ligase</fullName>
    </submittedName>
</protein>
<evidence type="ECO:0000256" key="1">
    <source>
        <dbReference type="ARBA" id="ARBA00004141"/>
    </source>
</evidence>
<evidence type="ECO:0000313" key="7">
    <source>
        <dbReference type="EMBL" id="MBB6468480.1"/>
    </source>
</evidence>
<dbReference type="Pfam" id="PF04932">
    <property type="entry name" value="Wzy_C"/>
    <property type="match status" value="1"/>
</dbReference>
<feature type="transmembrane region" description="Helical" evidence="5">
    <location>
        <begin position="381"/>
        <end position="403"/>
    </location>
</feature>
<dbReference type="Proteomes" id="UP000532373">
    <property type="component" value="Unassembled WGS sequence"/>
</dbReference>
<keyword evidence="3 5" id="KW-1133">Transmembrane helix</keyword>
<sequence length="447" mass="48929">MKFGVLFLALLAIFPLGLLLRSTPVLRKPFWIGFGALPFFAAAIPLFDVGLLSWAGRWVGFVYGLQISIVDILAASALFAMPRGKLPLWCKLPFLFYILAAALSLLQAAEPVAASFGVLQFARIFLVMVVVARASTSDPEVPLLMLKGMAIGIAAHFVAVLYQRFQLHLPQTMGLFIHQNTLGMAAHFVLFPHLALLLAGYRNVRYLVTTVVATIVVVVFTASRAAVGFSVIGLGTLFVTQALAGLTQRKMAVGFAALASLLIVAPLAISTFSNRFELNPLGESQYDERAAFNRAASFILDDHPLGVGINHYVHVARDLGYSERAGVIGFEGNRNNIVHNAYWLTAAEAGYPGVLAFCVMLIVPLFVAWRTGWRMRHTLEGNLLLGFGVTLLVVYLHSFYEWVIFAREIQYLLTMTMGMVFGIALRLRAPAAEGNPLPMKAMRLNAQ</sequence>
<feature type="transmembrane region" description="Helical" evidence="5">
    <location>
        <begin position="207"/>
        <end position="240"/>
    </location>
</feature>
<feature type="transmembrane region" description="Helical" evidence="5">
    <location>
        <begin position="58"/>
        <end position="80"/>
    </location>
</feature>
<evidence type="ECO:0000313" key="8">
    <source>
        <dbReference type="Proteomes" id="UP000532373"/>
    </source>
</evidence>
<evidence type="ECO:0000256" key="4">
    <source>
        <dbReference type="ARBA" id="ARBA00023136"/>
    </source>
</evidence>
<feature type="transmembrane region" description="Helical" evidence="5">
    <location>
        <begin position="182"/>
        <end position="201"/>
    </location>
</feature>
<dbReference type="InterPro" id="IPR007016">
    <property type="entry name" value="O-antigen_ligase-rel_domated"/>
</dbReference>
<evidence type="ECO:0000259" key="6">
    <source>
        <dbReference type="Pfam" id="PF04932"/>
    </source>
</evidence>
<dbReference type="GO" id="GO:0016874">
    <property type="term" value="F:ligase activity"/>
    <property type="evidence" value="ECO:0007669"/>
    <property type="project" value="UniProtKB-KW"/>
</dbReference>
<evidence type="ECO:0000256" key="5">
    <source>
        <dbReference type="SAM" id="Phobius"/>
    </source>
</evidence>
<proteinExistence type="predicted"/>
<feature type="transmembrane region" description="Helical" evidence="5">
    <location>
        <begin position="409"/>
        <end position="427"/>
    </location>
</feature>
<dbReference type="RefSeq" id="WP_184771020.1">
    <property type="nucleotide sequence ID" value="NZ_JACHGI010000010.1"/>
</dbReference>
<dbReference type="AlphaFoldDB" id="A0A8E1WGJ0"/>
<organism evidence="7 8">
    <name type="scientific">Aminobacter carboxidus</name>
    <dbReference type="NCBI Taxonomy" id="376165"/>
    <lineage>
        <taxon>Bacteria</taxon>
        <taxon>Pseudomonadati</taxon>
        <taxon>Pseudomonadota</taxon>
        <taxon>Alphaproteobacteria</taxon>
        <taxon>Hyphomicrobiales</taxon>
        <taxon>Phyllobacteriaceae</taxon>
        <taxon>Aminobacter</taxon>
    </lineage>
</organism>